<evidence type="ECO:0000313" key="8">
    <source>
        <dbReference type="EMBL" id="KXG43725.1"/>
    </source>
</evidence>
<dbReference type="InterPro" id="IPR005229">
    <property type="entry name" value="YicC/YloC-like"/>
</dbReference>
<dbReference type="InterPro" id="IPR013551">
    <property type="entry name" value="YicC-like_C"/>
</dbReference>
<feature type="domain" description="Endoribonuclease YicC-like C-terminal" evidence="7">
    <location>
        <begin position="173"/>
        <end position="293"/>
    </location>
</feature>
<dbReference type="PANTHER" id="PTHR30636">
    <property type="entry name" value="UPF0701 PROTEIN YICC"/>
    <property type="match status" value="1"/>
</dbReference>
<keyword evidence="3" id="KW-0255">Endonuclease</keyword>
<evidence type="ECO:0000259" key="7">
    <source>
        <dbReference type="Pfam" id="PF08340"/>
    </source>
</evidence>
<comment type="caution">
    <text evidence="8">The sequence shown here is derived from an EMBL/GenBank/DDBJ whole genome shotgun (WGS) entry which is preliminary data.</text>
</comment>
<organism evidence="8 9">
    <name type="scientific">Tepidibacillus decaturensis</name>
    <dbReference type="NCBI Taxonomy" id="1413211"/>
    <lineage>
        <taxon>Bacteria</taxon>
        <taxon>Bacillati</taxon>
        <taxon>Bacillota</taxon>
        <taxon>Bacilli</taxon>
        <taxon>Bacillales</taxon>
        <taxon>Bacillaceae</taxon>
        <taxon>Tepidibacillus</taxon>
    </lineage>
</organism>
<comment type="cofactor">
    <cofactor evidence="1">
        <name>a divalent metal cation</name>
        <dbReference type="ChEBI" id="CHEBI:60240"/>
    </cofactor>
</comment>
<dbReference type="RefSeq" id="WP_068724587.1">
    <property type="nucleotide sequence ID" value="NZ_LSKU01000001.1"/>
</dbReference>
<dbReference type="Pfam" id="PF03755">
    <property type="entry name" value="YicC-like_N"/>
    <property type="match status" value="1"/>
</dbReference>
<keyword evidence="9" id="KW-1185">Reference proteome</keyword>
<evidence type="ECO:0000256" key="3">
    <source>
        <dbReference type="ARBA" id="ARBA00022759"/>
    </source>
</evidence>
<reference evidence="8 9" key="1">
    <citation type="submission" date="2016-02" db="EMBL/GenBank/DDBJ databases">
        <title>Draft Genome for Tepidibacillus decaturensis nov. sp. Strain Z9, an Anaerobic, Moderately Thermophilic and Heterotrophic Bacterium from Deep Subsurface of the Illinois Basin, USA.</title>
        <authorList>
            <person name="Dong Y."/>
            <person name="Chang J.Y."/>
            <person name="Sanford R."/>
            <person name="Fouke B.W."/>
        </authorList>
    </citation>
    <scope>NUCLEOTIDE SEQUENCE [LARGE SCALE GENOMIC DNA]</scope>
    <source>
        <strain evidence="8 9">Z9</strain>
    </source>
</reference>
<evidence type="ECO:0000256" key="1">
    <source>
        <dbReference type="ARBA" id="ARBA00001968"/>
    </source>
</evidence>
<dbReference type="Proteomes" id="UP000070352">
    <property type="component" value="Unassembled WGS sequence"/>
</dbReference>
<dbReference type="GO" id="GO:0004521">
    <property type="term" value="F:RNA endonuclease activity"/>
    <property type="evidence" value="ECO:0007669"/>
    <property type="project" value="InterPro"/>
</dbReference>
<dbReference type="OrthoDB" id="9771229at2"/>
<sequence>MIKSMTGYGRAESSFQGLKWSVEIRSVNHRYNEIMFKMPKEWMAIEEQMKKIIQTNVKRGKVDVFIVVGRDDQSKQPIKVDWELLDEYIKVIQEIKKRLNLEGQLVLKDLLTVPELIQFELEFPDIDLFVPEILKTVELACQSLMTMRLREGNALYEELTSRVHKMMDLLIQIENRAPQVIEDYRQKLKTRISDWLNDTVELDEARFLNEIAFFTDKANIDEEITRLKSHFQQFLLIMEQDEPIGRKLDFLIQEMNREMNTIGSKANDLLLSQIVVELKSELEKIREQVQNIE</sequence>
<dbReference type="AlphaFoldDB" id="A0A135L402"/>
<evidence type="ECO:0000259" key="6">
    <source>
        <dbReference type="Pfam" id="PF03755"/>
    </source>
</evidence>
<feature type="domain" description="Endoribonuclease YicC-like N-terminal" evidence="6">
    <location>
        <begin position="2"/>
        <end position="156"/>
    </location>
</feature>
<dbReference type="GO" id="GO:0016787">
    <property type="term" value="F:hydrolase activity"/>
    <property type="evidence" value="ECO:0007669"/>
    <property type="project" value="UniProtKB-KW"/>
</dbReference>
<comment type="similarity">
    <text evidence="5">Belongs to the YicC/YloC family.</text>
</comment>
<proteinExistence type="inferred from homology"/>
<evidence type="ECO:0000313" key="9">
    <source>
        <dbReference type="Proteomes" id="UP000070352"/>
    </source>
</evidence>
<dbReference type="NCBIfam" id="TIGR00255">
    <property type="entry name" value="YicC/YloC family endoribonuclease"/>
    <property type="match status" value="1"/>
</dbReference>
<evidence type="ECO:0000256" key="5">
    <source>
        <dbReference type="ARBA" id="ARBA00035648"/>
    </source>
</evidence>
<evidence type="ECO:0000256" key="4">
    <source>
        <dbReference type="ARBA" id="ARBA00022801"/>
    </source>
</evidence>
<dbReference type="PANTHER" id="PTHR30636:SF3">
    <property type="entry name" value="UPF0701 PROTEIN YICC"/>
    <property type="match status" value="1"/>
</dbReference>
<evidence type="ECO:0008006" key="10">
    <source>
        <dbReference type="Google" id="ProtNLM"/>
    </source>
</evidence>
<accession>A0A135L402</accession>
<gene>
    <name evidence="8" type="ORF">U473_06630</name>
</gene>
<name>A0A135L402_9BACI</name>
<dbReference type="STRING" id="1413211.U473_06630"/>
<evidence type="ECO:0000256" key="2">
    <source>
        <dbReference type="ARBA" id="ARBA00022722"/>
    </source>
</evidence>
<keyword evidence="2" id="KW-0540">Nuclease</keyword>
<dbReference type="EMBL" id="LSKU01000001">
    <property type="protein sequence ID" value="KXG43725.1"/>
    <property type="molecule type" value="Genomic_DNA"/>
</dbReference>
<protein>
    <recommendedName>
        <fullName evidence="10">Stress-induced protein</fullName>
    </recommendedName>
</protein>
<dbReference type="InterPro" id="IPR013527">
    <property type="entry name" value="YicC-like_N"/>
</dbReference>
<dbReference type="Pfam" id="PF08340">
    <property type="entry name" value="YicC-like_C"/>
    <property type="match status" value="1"/>
</dbReference>
<keyword evidence="4" id="KW-0378">Hydrolase</keyword>